<reference evidence="2 3" key="1">
    <citation type="submission" date="2020-02" db="EMBL/GenBank/DDBJ databases">
        <title>Genome sequence of strain CCNWXJ40-4.</title>
        <authorList>
            <person name="Gao J."/>
            <person name="Sun J."/>
        </authorList>
    </citation>
    <scope>NUCLEOTIDE SEQUENCE [LARGE SCALE GENOMIC DNA]</scope>
    <source>
        <strain evidence="2 3">CCNWXJ 40-4</strain>
    </source>
</reference>
<name>A0A6G4WBB6_9HYPH</name>
<feature type="transmembrane region" description="Helical" evidence="1">
    <location>
        <begin position="28"/>
        <end position="49"/>
    </location>
</feature>
<proteinExistence type="predicted"/>
<evidence type="ECO:0000256" key="1">
    <source>
        <dbReference type="SAM" id="Phobius"/>
    </source>
</evidence>
<sequence length="129" mass="13696">MARPTIDDNEEKPLDPAVEKVRRKLVRFVAINLGLLFLALMAVLAAIVYKTGAPSEVATVGGNEAVPAPAESGVIAGEIMLPAGARLVSHSLSENRITLDAELAGGGRAIFLYDIAEKRVIGRFDLKSE</sequence>
<keyword evidence="1" id="KW-0812">Transmembrane</keyword>
<dbReference type="AlphaFoldDB" id="A0A6G4WBB6"/>
<accession>A0A6G4WBB6</accession>
<keyword evidence="1" id="KW-0472">Membrane</keyword>
<evidence type="ECO:0000313" key="2">
    <source>
        <dbReference type="EMBL" id="NGO51899.1"/>
    </source>
</evidence>
<organism evidence="2 3">
    <name type="scientific">Allomesorhizobium camelthorni</name>
    <dbReference type="NCBI Taxonomy" id="475069"/>
    <lineage>
        <taxon>Bacteria</taxon>
        <taxon>Pseudomonadati</taxon>
        <taxon>Pseudomonadota</taxon>
        <taxon>Alphaproteobacteria</taxon>
        <taxon>Hyphomicrobiales</taxon>
        <taxon>Phyllobacteriaceae</taxon>
        <taxon>Allomesorhizobium</taxon>
    </lineage>
</organism>
<keyword evidence="3" id="KW-1185">Reference proteome</keyword>
<gene>
    <name evidence="2" type="ORF">G6N73_12025</name>
</gene>
<keyword evidence="1" id="KW-1133">Transmembrane helix</keyword>
<dbReference type="Proteomes" id="UP001642900">
    <property type="component" value="Unassembled WGS sequence"/>
</dbReference>
<evidence type="ECO:0000313" key="3">
    <source>
        <dbReference type="Proteomes" id="UP001642900"/>
    </source>
</evidence>
<dbReference type="EMBL" id="JAAKZF010000012">
    <property type="protein sequence ID" value="NGO51899.1"/>
    <property type="molecule type" value="Genomic_DNA"/>
</dbReference>
<dbReference type="RefSeq" id="WP_165027811.1">
    <property type="nucleotide sequence ID" value="NZ_JAAKZF010000012.1"/>
</dbReference>
<comment type="caution">
    <text evidence="2">The sequence shown here is derived from an EMBL/GenBank/DDBJ whole genome shotgun (WGS) entry which is preliminary data.</text>
</comment>
<protein>
    <submittedName>
        <fullName evidence="2">Fimbrial protein</fullName>
    </submittedName>
</protein>